<dbReference type="NCBIfam" id="TIGR04565">
    <property type="entry name" value="OMP_myx_plus"/>
    <property type="match status" value="1"/>
</dbReference>
<feature type="compositionally biased region" description="Pro residues" evidence="1">
    <location>
        <begin position="25"/>
        <end position="47"/>
    </location>
</feature>
<reference evidence="3 4" key="2">
    <citation type="submission" date="2016-12" db="EMBL/GenBank/DDBJ databases">
        <title>Draft Genome Sequence of Cystobacter ferrugineus Strain Cbfe23.</title>
        <authorList>
            <person name="Akbar S."/>
            <person name="Dowd S.E."/>
            <person name="Stevens D.C."/>
        </authorList>
    </citation>
    <scope>NUCLEOTIDE SEQUENCE [LARGE SCALE GENOMIC DNA]</scope>
    <source>
        <strain evidence="3 4">Cbfe23</strain>
    </source>
</reference>
<dbReference type="Proteomes" id="UP000182229">
    <property type="component" value="Unassembled WGS sequence"/>
</dbReference>
<accession>A0A1L9BC02</accession>
<dbReference type="SUPFAM" id="SSF56925">
    <property type="entry name" value="OMPA-like"/>
    <property type="match status" value="1"/>
</dbReference>
<keyword evidence="4" id="KW-1185">Reference proteome</keyword>
<feature type="region of interest" description="Disordered" evidence="1">
    <location>
        <begin position="17"/>
        <end position="69"/>
    </location>
</feature>
<evidence type="ECO:0000256" key="2">
    <source>
        <dbReference type="SAM" id="SignalP"/>
    </source>
</evidence>
<dbReference type="EMBL" id="MPIN01000004">
    <property type="protein sequence ID" value="OJH39776.1"/>
    <property type="molecule type" value="Genomic_DNA"/>
</dbReference>
<feature type="signal peptide" evidence="2">
    <location>
        <begin position="1"/>
        <end position="20"/>
    </location>
</feature>
<evidence type="ECO:0000313" key="4">
    <source>
        <dbReference type="Proteomes" id="UP000182229"/>
    </source>
</evidence>
<protein>
    <submittedName>
        <fullName evidence="3">Outer membrane beta-barrel domain-containing protein</fullName>
    </submittedName>
</protein>
<dbReference type="STRING" id="83449.BON30_18240"/>
<dbReference type="InterPro" id="IPR030820">
    <property type="entry name" value="OMP_myx_plus_Proteobacteria"/>
</dbReference>
<evidence type="ECO:0000256" key="1">
    <source>
        <dbReference type="SAM" id="MobiDB-lite"/>
    </source>
</evidence>
<proteinExistence type="predicted"/>
<gene>
    <name evidence="3" type="ORF">BON30_18240</name>
</gene>
<sequence length="280" mass="29663">MIALALVPGLALAQAPAAPATPAAPAKPAPAPAAKPAPANPAVPPNSPVVSGSSEQEAGDVSEVDKDRLGPLRERVVPVSGHLFLKKGRLELSPSATFSIKDAFYSKYIFGGVLTYHFTETLGISLRGGYSLPTVAAAAQICTFDSTGGNTTRGCRRPTFQDLEDKAPGKILLTGGLDVQWAPIYGKMSLLSEQFLHFDLYGIAGASAIQYRAPGSTEITAGGNVGVGMRFVVNRWMTVRTEFRDLIYVEKAVNPATTLRNQLLFELGVSFFFPNAPPES</sequence>
<name>A0A1L9BC02_9BACT</name>
<dbReference type="AlphaFoldDB" id="A0A1L9BC02"/>
<feature type="chain" id="PRO_5010238970" evidence="2">
    <location>
        <begin position="21"/>
        <end position="280"/>
    </location>
</feature>
<comment type="caution">
    <text evidence="3">The sequence shown here is derived from an EMBL/GenBank/DDBJ whole genome shotgun (WGS) entry which is preliminary data.</text>
</comment>
<organism evidence="3 4">
    <name type="scientific">Cystobacter ferrugineus</name>
    <dbReference type="NCBI Taxonomy" id="83449"/>
    <lineage>
        <taxon>Bacteria</taxon>
        <taxon>Pseudomonadati</taxon>
        <taxon>Myxococcota</taxon>
        <taxon>Myxococcia</taxon>
        <taxon>Myxococcales</taxon>
        <taxon>Cystobacterineae</taxon>
        <taxon>Archangiaceae</taxon>
        <taxon>Cystobacter</taxon>
    </lineage>
</organism>
<keyword evidence="2" id="KW-0732">Signal</keyword>
<dbReference type="InterPro" id="IPR011250">
    <property type="entry name" value="OMP/PagP_B-barrel"/>
</dbReference>
<evidence type="ECO:0000313" key="3">
    <source>
        <dbReference type="EMBL" id="OJH39776.1"/>
    </source>
</evidence>
<reference evidence="4" key="1">
    <citation type="submission" date="2016-11" db="EMBL/GenBank/DDBJ databases">
        <authorList>
            <person name="Shukria A."/>
            <person name="Stevens D.C."/>
        </authorList>
    </citation>
    <scope>NUCLEOTIDE SEQUENCE [LARGE SCALE GENOMIC DNA]</scope>
    <source>
        <strain evidence="4">Cbfe23</strain>
    </source>
</reference>